<name>A0A1E5L6U0_9FIRM</name>
<protein>
    <submittedName>
        <fullName evidence="1">Uncharacterized protein</fullName>
    </submittedName>
</protein>
<organism evidence="1 2">
    <name type="scientific">Desulfuribacillus stibiiarsenatis</name>
    <dbReference type="NCBI Taxonomy" id="1390249"/>
    <lineage>
        <taxon>Bacteria</taxon>
        <taxon>Bacillati</taxon>
        <taxon>Bacillota</taxon>
        <taxon>Desulfuribacillia</taxon>
        <taxon>Desulfuribacillales</taxon>
        <taxon>Desulfuribacillaceae</taxon>
        <taxon>Desulfuribacillus</taxon>
    </lineage>
</organism>
<dbReference type="OrthoDB" id="9843445at2"/>
<sequence length="125" mass="14028">MEKPIRVMMAFTNPLLVRAIRDVLGNLAAFELQEGKLSAISCDDIEEIDVILCETESLALFEQQHVCLAPKTLGISVWNNMISVSKGDLQSYDELDEIIAYIEKIAALKNVEERCTDCNTDKVKH</sequence>
<dbReference type="AlphaFoldDB" id="A0A1E5L6U0"/>
<proteinExistence type="predicted"/>
<reference evidence="1 2" key="1">
    <citation type="submission" date="2016-09" db="EMBL/GenBank/DDBJ databases">
        <title>Desulfuribacillus arsenicus sp. nov., an obligately anaerobic, dissimilatory arsenic- and antimonate-reducing bacterium isolated from anoxic sediments.</title>
        <authorList>
            <person name="Abin C.A."/>
            <person name="Hollibaugh J.T."/>
        </authorList>
    </citation>
    <scope>NUCLEOTIDE SEQUENCE [LARGE SCALE GENOMIC DNA]</scope>
    <source>
        <strain evidence="1 2">MLFW-2</strain>
    </source>
</reference>
<accession>A0A1E5L6U0</accession>
<keyword evidence="2" id="KW-1185">Reference proteome</keyword>
<dbReference type="STRING" id="1390249.BHU72_02575"/>
<evidence type="ECO:0000313" key="2">
    <source>
        <dbReference type="Proteomes" id="UP000095255"/>
    </source>
</evidence>
<evidence type="ECO:0000313" key="1">
    <source>
        <dbReference type="EMBL" id="OEH85699.1"/>
    </source>
</evidence>
<dbReference type="RefSeq" id="WP_069701783.1">
    <property type="nucleotide sequence ID" value="NZ_MJAT01000012.1"/>
</dbReference>
<comment type="caution">
    <text evidence="1">The sequence shown here is derived from an EMBL/GenBank/DDBJ whole genome shotgun (WGS) entry which is preliminary data.</text>
</comment>
<gene>
    <name evidence="1" type="ORF">BHU72_02575</name>
</gene>
<dbReference type="EMBL" id="MJAT01000012">
    <property type="protein sequence ID" value="OEH85699.1"/>
    <property type="molecule type" value="Genomic_DNA"/>
</dbReference>
<dbReference type="Proteomes" id="UP000095255">
    <property type="component" value="Unassembled WGS sequence"/>
</dbReference>